<evidence type="ECO:0000256" key="3">
    <source>
        <dbReference type="ARBA" id="ARBA00023002"/>
    </source>
</evidence>
<dbReference type="Proteomes" id="UP000323521">
    <property type="component" value="Chromosome"/>
</dbReference>
<dbReference type="GO" id="GO:0016491">
    <property type="term" value="F:oxidoreductase activity"/>
    <property type="evidence" value="ECO:0007669"/>
    <property type="project" value="UniProtKB-KW"/>
</dbReference>
<protein>
    <submittedName>
        <fullName evidence="7">(2Fe-2S)-binding protein</fullName>
    </submittedName>
</protein>
<dbReference type="OrthoDB" id="9796880at2"/>
<dbReference type="AlphaFoldDB" id="A0A3G1KQZ6"/>
<organism evidence="7 8">
    <name type="scientific">Formimonas warabiya</name>
    <dbReference type="NCBI Taxonomy" id="1761012"/>
    <lineage>
        <taxon>Bacteria</taxon>
        <taxon>Bacillati</taxon>
        <taxon>Bacillota</taxon>
        <taxon>Clostridia</taxon>
        <taxon>Eubacteriales</taxon>
        <taxon>Peptococcaceae</taxon>
        <taxon>Candidatus Formimonas</taxon>
    </lineage>
</organism>
<evidence type="ECO:0000256" key="2">
    <source>
        <dbReference type="ARBA" id="ARBA00022723"/>
    </source>
</evidence>
<dbReference type="InterPro" id="IPR006058">
    <property type="entry name" value="2Fe2S_fd_BS"/>
</dbReference>
<evidence type="ECO:0000256" key="5">
    <source>
        <dbReference type="ARBA" id="ARBA00023014"/>
    </source>
</evidence>
<keyword evidence="1" id="KW-0001">2Fe-2S</keyword>
<dbReference type="InterPro" id="IPR036010">
    <property type="entry name" value="2Fe-2S_ferredoxin-like_sf"/>
</dbReference>
<keyword evidence="2" id="KW-0479">Metal-binding</keyword>
<evidence type="ECO:0000256" key="4">
    <source>
        <dbReference type="ARBA" id="ARBA00023004"/>
    </source>
</evidence>
<keyword evidence="4" id="KW-0408">Iron</keyword>
<evidence type="ECO:0000259" key="6">
    <source>
        <dbReference type="PROSITE" id="PS51085"/>
    </source>
</evidence>
<dbReference type="Pfam" id="PF01799">
    <property type="entry name" value="Fer2_2"/>
    <property type="match status" value="1"/>
</dbReference>
<keyword evidence="8" id="KW-1185">Reference proteome</keyword>
<accession>A0A3G1KQZ6</accession>
<dbReference type="GO" id="GO:0051537">
    <property type="term" value="F:2 iron, 2 sulfur cluster binding"/>
    <property type="evidence" value="ECO:0007669"/>
    <property type="project" value="UniProtKB-KW"/>
</dbReference>
<dbReference type="PROSITE" id="PS51085">
    <property type="entry name" value="2FE2S_FER_2"/>
    <property type="match status" value="1"/>
</dbReference>
<dbReference type="GO" id="GO:0046872">
    <property type="term" value="F:metal ion binding"/>
    <property type="evidence" value="ECO:0007669"/>
    <property type="project" value="UniProtKB-KW"/>
</dbReference>
<dbReference type="CDD" id="cd00207">
    <property type="entry name" value="fer2"/>
    <property type="match status" value="1"/>
</dbReference>
<evidence type="ECO:0000256" key="1">
    <source>
        <dbReference type="ARBA" id="ARBA00022714"/>
    </source>
</evidence>
<feature type="domain" description="2Fe-2S ferredoxin-type" evidence="6">
    <location>
        <begin position="4"/>
        <end position="79"/>
    </location>
</feature>
<dbReference type="PANTHER" id="PTHR44379:SF8">
    <property type="entry name" value="XANTHINE DEHYDROGENASE IRON-SULFUR-BINDING SUBUNIT XDHC-RELATED"/>
    <property type="match status" value="1"/>
</dbReference>
<dbReference type="PROSITE" id="PS00197">
    <property type="entry name" value="2FE2S_FER_1"/>
    <property type="match status" value="1"/>
</dbReference>
<evidence type="ECO:0000313" key="7">
    <source>
        <dbReference type="EMBL" id="ATW24881.1"/>
    </source>
</evidence>
<reference evidence="7 8" key="1">
    <citation type="submission" date="2016-10" db="EMBL/GenBank/DDBJ databases">
        <title>Complete Genome Sequence of Peptococcaceae strain DCMF.</title>
        <authorList>
            <person name="Edwards R.J."/>
            <person name="Holland S.I."/>
            <person name="Deshpande N.P."/>
            <person name="Wong Y.K."/>
            <person name="Ertan H."/>
            <person name="Manefield M."/>
            <person name="Russell T.L."/>
            <person name="Lee M.J."/>
        </authorList>
    </citation>
    <scope>NUCLEOTIDE SEQUENCE [LARGE SCALE GENOMIC DNA]</scope>
    <source>
        <strain evidence="7 8">DCMF</strain>
    </source>
</reference>
<dbReference type="Gene3D" id="1.10.150.120">
    <property type="entry name" value="[2Fe-2S]-binding domain"/>
    <property type="match status" value="1"/>
</dbReference>
<gene>
    <name evidence="7" type="ORF">DCMF_08960</name>
</gene>
<dbReference type="InterPro" id="IPR002888">
    <property type="entry name" value="2Fe-2S-bd"/>
</dbReference>
<dbReference type="Gene3D" id="3.10.20.30">
    <property type="match status" value="1"/>
</dbReference>
<proteinExistence type="predicted"/>
<dbReference type="PANTHER" id="PTHR44379">
    <property type="entry name" value="OXIDOREDUCTASE WITH IRON-SULFUR SUBUNIT"/>
    <property type="match status" value="1"/>
</dbReference>
<dbReference type="SUPFAM" id="SSF47741">
    <property type="entry name" value="CO dehydrogenase ISP C-domain like"/>
    <property type="match status" value="1"/>
</dbReference>
<name>A0A3G1KQZ6_FORW1</name>
<dbReference type="InterPro" id="IPR051452">
    <property type="entry name" value="Diverse_Oxidoreductases"/>
</dbReference>
<evidence type="ECO:0000313" key="8">
    <source>
        <dbReference type="Proteomes" id="UP000323521"/>
    </source>
</evidence>
<dbReference type="EMBL" id="CP017634">
    <property type="protein sequence ID" value="ATW24881.1"/>
    <property type="molecule type" value="Genomic_DNA"/>
</dbReference>
<dbReference type="RefSeq" id="WP_148134115.1">
    <property type="nucleotide sequence ID" value="NZ_CP017634.1"/>
</dbReference>
<dbReference type="Pfam" id="PF00111">
    <property type="entry name" value="Fer2"/>
    <property type="match status" value="1"/>
</dbReference>
<dbReference type="InterPro" id="IPR012675">
    <property type="entry name" value="Beta-grasp_dom_sf"/>
</dbReference>
<dbReference type="InterPro" id="IPR001041">
    <property type="entry name" value="2Fe-2S_ferredoxin-type"/>
</dbReference>
<dbReference type="KEGG" id="fwa:DCMF_08960"/>
<keyword evidence="5" id="KW-0411">Iron-sulfur</keyword>
<dbReference type="InterPro" id="IPR036884">
    <property type="entry name" value="2Fe-2S-bd_dom_sf"/>
</dbReference>
<dbReference type="SUPFAM" id="SSF54292">
    <property type="entry name" value="2Fe-2S ferredoxin-like"/>
    <property type="match status" value="1"/>
</dbReference>
<sequence length="159" mass="17091">MSEINITVTVNGTKINAAVKPEMSLLRFLRAQLFWDVKCGCEEGDCGTCTVIFNGQSVKSCLVLAAQADGGTVWTNKGLGVVDELTGELQKAFVERGAIQCGFCTPGMIMAGKHYIDQGGKADREEIKKAISGNLCRCTGYKKIVDAIYDVSEKINGSK</sequence>
<keyword evidence="3" id="KW-0560">Oxidoreductase</keyword>